<gene>
    <name evidence="2" type="ORF">HOLleu_02223</name>
</gene>
<protein>
    <submittedName>
        <fullName evidence="2">Uncharacterized protein</fullName>
    </submittedName>
</protein>
<dbReference type="AlphaFoldDB" id="A0A9Q1CQ10"/>
<dbReference type="EMBL" id="JAIZAY010000001">
    <property type="protein sequence ID" value="KAJ8049462.1"/>
    <property type="molecule type" value="Genomic_DNA"/>
</dbReference>
<keyword evidence="1" id="KW-1133">Transmembrane helix</keyword>
<accession>A0A9Q1CQ10</accession>
<evidence type="ECO:0000313" key="2">
    <source>
        <dbReference type="EMBL" id="KAJ8049462.1"/>
    </source>
</evidence>
<keyword evidence="1" id="KW-0812">Transmembrane</keyword>
<evidence type="ECO:0000313" key="3">
    <source>
        <dbReference type="Proteomes" id="UP001152320"/>
    </source>
</evidence>
<sequence>MSRGKIALGFYQVIGEFLTSLHEVNWSKALTFVGNLTSLIELNVLRIFIRPQYFHDKLKVNPKTEFVIGLSFPVAMILFLFVIYWILGGCYVYKRRFSAVFQNLQISLNCTCYVYWVRLFLTKWNQISAYKSCRGMCMLSSCA</sequence>
<keyword evidence="3" id="KW-1185">Reference proteome</keyword>
<reference evidence="2" key="1">
    <citation type="submission" date="2021-10" db="EMBL/GenBank/DDBJ databases">
        <title>Tropical sea cucumber genome reveals ecological adaptation and Cuvierian tubules defense mechanism.</title>
        <authorList>
            <person name="Chen T."/>
        </authorList>
    </citation>
    <scope>NUCLEOTIDE SEQUENCE</scope>
    <source>
        <strain evidence="2">Nanhai2018</strain>
        <tissue evidence="2">Muscle</tissue>
    </source>
</reference>
<feature type="transmembrane region" description="Helical" evidence="1">
    <location>
        <begin position="66"/>
        <end position="87"/>
    </location>
</feature>
<name>A0A9Q1CQ10_HOLLE</name>
<proteinExistence type="predicted"/>
<dbReference type="OrthoDB" id="5950997at2759"/>
<keyword evidence="1" id="KW-0472">Membrane</keyword>
<comment type="caution">
    <text evidence="2">The sequence shown here is derived from an EMBL/GenBank/DDBJ whole genome shotgun (WGS) entry which is preliminary data.</text>
</comment>
<evidence type="ECO:0000256" key="1">
    <source>
        <dbReference type="SAM" id="Phobius"/>
    </source>
</evidence>
<organism evidence="2 3">
    <name type="scientific">Holothuria leucospilota</name>
    <name type="common">Black long sea cucumber</name>
    <name type="synonym">Mertensiothuria leucospilota</name>
    <dbReference type="NCBI Taxonomy" id="206669"/>
    <lineage>
        <taxon>Eukaryota</taxon>
        <taxon>Metazoa</taxon>
        <taxon>Echinodermata</taxon>
        <taxon>Eleutherozoa</taxon>
        <taxon>Echinozoa</taxon>
        <taxon>Holothuroidea</taxon>
        <taxon>Aspidochirotacea</taxon>
        <taxon>Aspidochirotida</taxon>
        <taxon>Holothuriidae</taxon>
        <taxon>Holothuria</taxon>
    </lineage>
</organism>
<dbReference type="Proteomes" id="UP001152320">
    <property type="component" value="Chromosome 1"/>
</dbReference>
<feature type="transmembrane region" description="Helical" evidence="1">
    <location>
        <begin position="99"/>
        <end position="121"/>
    </location>
</feature>